<dbReference type="AlphaFoldDB" id="A0A1F5YGW2"/>
<dbReference type="InterPro" id="IPR038695">
    <property type="entry name" value="Saro_0823-like_sf"/>
</dbReference>
<comment type="caution">
    <text evidence="1">The sequence shown here is derived from an EMBL/GenBank/DDBJ whole genome shotgun (WGS) entry which is preliminary data.</text>
</comment>
<gene>
    <name evidence="1" type="ORF">A2153_02755</name>
</gene>
<dbReference type="Gene3D" id="2.60.120.1140">
    <property type="entry name" value="Protein of unknown function DUF192"/>
    <property type="match status" value="1"/>
</dbReference>
<dbReference type="Pfam" id="PF02643">
    <property type="entry name" value="DUF192"/>
    <property type="match status" value="1"/>
</dbReference>
<organism evidence="1 2">
    <name type="scientific">Candidatus Gottesmanbacteria bacterium RBG_16_38_7b</name>
    <dbReference type="NCBI Taxonomy" id="1798372"/>
    <lineage>
        <taxon>Bacteria</taxon>
        <taxon>Candidatus Gottesmaniibacteriota</taxon>
    </lineage>
</organism>
<reference evidence="1 2" key="1">
    <citation type="journal article" date="2016" name="Nat. Commun.">
        <title>Thousands of microbial genomes shed light on interconnected biogeochemical processes in an aquifer system.</title>
        <authorList>
            <person name="Anantharaman K."/>
            <person name="Brown C.T."/>
            <person name="Hug L.A."/>
            <person name="Sharon I."/>
            <person name="Castelle C.J."/>
            <person name="Probst A.J."/>
            <person name="Thomas B.C."/>
            <person name="Singh A."/>
            <person name="Wilkins M.J."/>
            <person name="Karaoz U."/>
            <person name="Brodie E.L."/>
            <person name="Williams K.H."/>
            <person name="Hubbard S.S."/>
            <person name="Banfield J.F."/>
        </authorList>
    </citation>
    <scope>NUCLEOTIDE SEQUENCE [LARGE SCALE GENOMIC DNA]</scope>
</reference>
<sequence length="150" mass="17075">MKKIFFPLLIIIILLSFLSNLVFINNSKTIKTKIGNQLFNLEVADTEKVRNKGLSNRPSLPNNSGMLFIFDKKNSYTFWMKEMNFPLDFIWVDGTTIKDLTRNIPPPNNPDESDLVLITPKTPINKVIEVNAGTIDKLKLNIGDNIKLPN</sequence>
<accession>A0A1F5YGW2</accession>
<proteinExistence type="predicted"/>
<dbReference type="PANTHER" id="PTHR37953">
    <property type="entry name" value="UPF0127 PROTEIN MJ1496"/>
    <property type="match status" value="1"/>
</dbReference>
<evidence type="ECO:0008006" key="3">
    <source>
        <dbReference type="Google" id="ProtNLM"/>
    </source>
</evidence>
<dbReference type="PANTHER" id="PTHR37953:SF1">
    <property type="entry name" value="UPF0127 PROTEIN MJ1496"/>
    <property type="match status" value="1"/>
</dbReference>
<evidence type="ECO:0000313" key="2">
    <source>
        <dbReference type="Proteomes" id="UP000177396"/>
    </source>
</evidence>
<evidence type="ECO:0000313" key="1">
    <source>
        <dbReference type="EMBL" id="OGF99091.1"/>
    </source>
</evidence>
<protein>
    <recommendedName>
        <fullName evidence="3">DUF192 domain-containing protein</fullName>
    </recommendedName>
</protein>
<dbReference type="EMBL" id="MFJB01000068">
    <property type="protein sequence ID" value="OGF99091.1"/>
    <property type="molecule type" value="Genomic_DNA"/>
</dbReference>
<dbReference type="InterPro" id="IPR003795">
    <property type="entry name" value="DUF192"/>
</dbReference>
<name>A0A1F5YGW2_9BACT</name>
<dbReference type="Proteomes" id="UP000177396">
    <property type="component" value="Unassembled WGS sequence"/>
</dbReference>